<proteinExistence type="predicted"/>
<dbReference type="STRING" id="67267.GCA_000716675_02741"/>
<accession>A0A1Z1W4B0</accession>
<evidence type="ECO:0000256" key="4">
    <source>
        <dbReference type="ARBA" id="ARBA00022692"/>
    </source>
</evidence>
<feature type="transmembrane region" description="Helical" evidence="8">
    <location>
        <begin position="52"/>
        <end position="74"/>
    </location>
</feature>
<dbReference type="PROSITE" id="PS50850">
    <property type="entry name" value="MFS"/>
    <property type="match status" value="1"/>
</dbReference>
<keyword evidence="6 8" id="KW-0472">Membrane</keyword>
<dbReference type="GO" id="GO:0005886">
    <property type="term" value="C:plasma membrane"/>
    <property type="evidence" value="ECO:0007669"/>
    <property type="project" value="UniProtKB-SubCell"/>
</dbReference>
<dbReference type="AlphaFoldDB" id="A0A1Z1W4B0"/>
<evidence type="ECO:0000256" key="2">
    <source>
        <dbReference type="ARBA" id="ARBA00022448"/>
    </source>
</evidence>
<dbReference type="eggNOG" id="COG2814">
    <property type="taxonomic scope" value="Bacteria"/>
</dbReference>
<evidence type="ECO:0000259" key="9">
    <source>
        <dbReference type="PROSITE" id="PS50850"/>
    </source>
</evidence>
<evidence type="ECO:0000256" key="6">
    <source>
        <dbReference type="ARBA" id="ARBA00023136"/>
    </source>
</evidence>
<evidence type="ECO:0000256" key="5">
    <source>
        <dbReference type="ARBA" id="ARBA00022989"/>
    </source>
</evidence>
<keyword evidence="3" id="KW-1003">Cell membrane</keyword>
<keyword evidence="4 8" id="KW-0812">Transmembrane</keyword>
<dbReference type="SUPFAM" id="SSF103473">
    <property type="entry name" value="MFS general substrate transporter"/>
    <property type="match status" value="1"/>
</dbReference>
<organism evidence="10 11">
    <name type="scientific">Streptomyces alboflavus</name>
    <dbReference type="NCBI Taxonomy" id="67267"/>
    <lineage>
        <taxon>Bacteria</taxon>
        <taxon>Bacillati</taxon>
        <taxon>Actinomycetota</taxon>
        <taxon>Actinomycetes</taxon>
        <taxon>Kitasatosporales</taxon>
        <taxon>Streptomycetaceae</taxon>
        <taxon>Streptomyces</taxon>
    </lineage>
</organism>
<feature type="transmembrane region" description="Helical" evidence="8">
    <location>
        <begin position="409"/>
        <end position="428"/>
    </location>
</feature>
<evidence type="ECO:0000313" key="10">
    <source>
        <dbReference type="EMBL" id="ARX81263.1"/>
    </source>
</evidence>
<dbReference type="PANTHER" id="PTHR23517:SF2">
    <property type="entry name" value="MULTIDRUG RESISTANCE PROTEIN MDTH"/>
    <property type="match status" value="1"/>
</dbReference>
<comment type="subcellular location">
    <subcellularLocation>
        <location evidence="1">Cell membrane</location>
        <topology evidence="1">Multi-pass membrane protein</topology>
    </subcellularLocation>
</comment>
<evidence type="ECO:0000313" key="11">
    <source>
        <dbReference type="Proteomes" id="UP000195880"/>
    </source>
</evidence>
<keyword evidence="2" id="KW-0813">Transport</keyword>
<evidence type="ECO:0000256" key="1">
    <source>
        <dbReference type="ARBA" id="ARBA00004651"/>
    </source>
</evidence>
<keyword evidence="5 8" id="KW-1133">Transmembrane helix</keyword>
<feature type="transmembrane region" description="Helical" evidence="8">
    <location>
        <begin position="86"/>
        <end position="104"/>
    </location>
</feature>
<evidence type="ECO:0000256" key="3">
    <source>
        <dbReference type="ARBA" id="ARBA00022475"/>
    </source>
</evidence>
<dbReference type="EMBL" id="CP021748">
    <property type="protein sequence ID" value="ARX81263.1"/>
    <property type="molecule type" value="Genomic_DNA"/>
</dbReference>
<dbReference type="Gene3D" id="1.20.1250.20">
    <property type="entry name" value="MFS general substrate transporter like domains"/>
    <property type="match status" value="1"/>
</dbReference>
<feature type="domain" description="Major facilitator superfamily (MFS) profile" evidence="9">
    <location>
        <begin position="49"/>
        <end position="433"/>
    </location>
</feature>
<protein>
    <submittedName>
        <fullName evidence="10">MFS transporter</fullName>
    </submittedName>
</protein>
<dbReference type="PANTHER" id="PTHR23517">
    <property type="entry name" value="RESISTANCE PROTEIN MDTM, PUTATIVE-RELATED-RELATED"/>
    <property type="match status" value="1"/>
</dbReference>
<feature type="transmembrane region" description="Helical" evidence="8">
    <location>
        <begin position="204"/>
        <end position="222"/>
    </location>
</feature>
<feature type="transmembrane region" description="Helical" evidence="8">
    <location>
        <begin position="139"/>
        <end position="158"/>
    </location>
</feature>
<feature type="transmembrane region" description="Helical" evidence="8">
    <location>
        <begin position="179"/>
        <end position="198"/>
    </location>
</feature>
<gene>
    <name evidence="10" type="ORF">SMD44_00661</name>
</gene>
<dbReference type="GO" id="GO:0022857">
    <property type="term" value="F:transmembrane transporter activity"/>
    <property type="evidence" value="ECO:0007669"/>
    <property type="project" value="InterPro"/>
</dbReference>
<feature type="region of interest" description="Disordered" evidence="7">
    <location>
        <begin position="1"/>
        <end position="31"/>
    </location>
</feature>
<sequence length="440" mass="45444">MPLIRKDSQLDTSRQPEHSEGAETAAAEDRGGGPAAWLVARGLIPETSPKRVFAAATFVNQIGKGLFIAGAALFFTRSVGLPVSQVGLALGAAALIGLAAGIPVGRLADRRGPREVFRLAVVVQALSVAGLVFVQSFLSLVACVCVVELATSAGTAARGPLTRTLGAPNPTRYRSYLRALNNIAVGCGALAAGVAVQVDTRTAYVSLILGTAVMFLLSAAVASRIPSVAPKPVPPEGSRWPALKDKPYVTLTALDGIMTIQNQVLIFALPLWIIGHTDAPRWFVGASVAVNTALVVCLQVRVSRGVVSNASAGRVARRAGVAFLLATALIAAAGGAPGWVAVVVIVLGVVVHTMGELWHAAASFELSFGLAPEHAQGQYSGLFAIGQGLSNAVGPPLLGVLCLGWGEPGWLVVGALLLVVGQFVPLVVRWSDRMRVHSPG</sequence>
<dbReference type="Proteomes" id="UP000195880">
    <property type="component" value="Chromosome"/>
</dbReference>
<keyword evidence="11" id="KW-1185">Reference proteome</keyword>
<name>A0A1Z1W4B0_9ACTN</name>
<dbReference type="InterPro" id="IPR011701">
    <property type="entry name" value="MFS"/>
</dbReference>
<dbReference type="OrthoDB" id="6803299at2"/>
<dbReference type="InterPro" id="IPR020846">
    <property type="entry name" value="MFS_dom"/>
</dbReference>
<dbReference type="Pfam" id="PF07690">
    <property type="entry name" value="MFS_1"/>
    <property type="match status" value="1"/>
</dbReference>
<dbReference type="InterPro" id="IPR050171">
    <property type="entry name" value="MFS_Transporters"/>
</dbReference>
<dbReference type="KEGG" id="salf:SMD44_00661"/>
<evidence type="ECO:0000256" key="7">
    <source>
        <dbReference type="SAM" id="MobiDB-lite"/>
    </source>
</evidence>
<reference evidence="10 11" key="1">
    <citation type="submission" date="2017-05" db="EMBL/GenBank/DDBJ databases">
        <title>Streptomyces alboflavus Genome sequencing and assembly.</title>
        <authorList>
            <person name="Wang Y."/>
            <person name="Du B."/>
            <person name="Ding Y."/>
            <person name="Liu H."/>
            <person name="Hou Q."/>
            <person name="Liu K."/>
            <person name="Wang C."/>
            <person name="Yao L."/>
        </authorList>
    </citation>
    <scope>NUCLEOTIDE SEQUENCE [LARGE SCALE GENOMIC DNA]</scope>
    <source>
        <strain evidence="10 11">MDJK44</strain>
    </source>
</reference>
<feature type="transmembrane region" description="Helical" evidence="8">
    <location>
        <begin position="321"/>
        <end position="351"/>
    </location>
</feature>
<dbReference type="InterPro" id="IPR036259">
    <property type="entry name" value="MFS_trans_sf"/>
</dbReference>
<evidence type="ECO:0000256" key="8">
    <source>
        <dbReference type="SAM" id="Phobius"/>
    </source>
</evidence>
<feature type="transmembrane region" description="Helical" evidence="8">
    <location>
        <begin position="279"/>
        <end position="300"/>
    </location>
</feature>